<feature type="domain" description="Translocation and assembly module TamB C-terminal" evidence="7">
    <location>
        <begin position="782"/>
        <end position="942"/>
    </location>
</feature>
<dbReference type="PANTHER" id="PTHR36985:SF1">
    <property type="entry name" value="TRANSLOCATION AND ASSEMBLY MODULE SUBUNIT TAMB"/>
    <property type="match status" value="1"/>
</dbReference>
<keyword evidence="2 6" id="KW-0812">Transmembrane</keyword>
<feature type="compositionally biased region" description="Polar residues" evidence="5">
    <location>
        <begin position="1"/>
        <end position="15"/>
    </location>
</feature>
<evidence type="ECO:0000256" key="1">
    <source>
        <dbReference type="ARBA" id="ARBA00004167"/>
    </source>
</evidence>
<comment type="subcellular location">
    <subcellularLocation>
        <location evidence="1">Membrane</location>
        <topology evidence="1">Single-pass membrane protein</topology>
    </subcellularLocation>
</comment>
<keyword evidence="9" id="KW-1185">Reference proteome</keyword>
<reference evidence="8 9" key="1">
    <citation type="submission" date="2022-12" db="EMBL/GenBank/DDBJ databases">
        <title>Genome sequence of Pasteurellaceae Bisgaard Taxon 45.</title>
        <authorList>
            <person name="Foggin C."/>
            <person name="Rosen L.E."/>
            <person name="Henton M."/>
            <person name="Buys A."/>
            <person name="Floyd T."/>
            <person name="Turner A.D."/>
            <person name="Tarbin J."/>
            <person name="Lloyd A.S."/>
            <person name="Chaitezvi C."/>
            <person name="Ellis R.J."/>
            <person name="Roberts H.C."/>
            <person name="Dastjerdi A."/>
            <person name="Nunez A."/>
            <person name="Van Vliet A.H."/>
            <person name="Steinbach F."/>
        </authorList>
    </citation>
    <scope>NUCLEOTIDE SEQUENCE [LARGE SCALE GENOMIC DNA]</scope>
    <source>
        <strain evidence="8 9">VF20HR</strain>
    </source>
</reference>
<dbReference type="Pfam" id="PF04357">
    <property type="entry name" value="TamB"/>
    <property type="match status" value="2"/>
</dbReference>
<evidence type="ECO:0000256" key="3">
    <source>
        <dbReference type="ARBA" id="ARBA00022989"/>
    </source>
</evidence>
<organism evidence="8 9">
    <name type="scientific">Bisgaard Taxon 45</name>
    <dbReference type="NCBI Taxonomy" id="304289"/>
    <lineage>
        <taxon>Bacteria</taxon>
        <taxon>Pseudomonadati</taxon>
        <taxon>Pseudomonadota</taxon>
        <taxon>Gammaproteobacteria</taxon>
        <taxon>Pasteurellales</taxon>
        <taxon>Pasteurellaceae</taxon>
    </lineage>
</organism>
<keyword evidence="3 6" id="KW-1133">Transmembrane helix</keyword>
<protein>
    <submittedName>
        <fullName evidence="8">Translocation/assembly module TamB</fullName>
    </submittedName>
</protein>
<evidence type="ECO:0000259" key="7">
    <source>
        <dbReference type="Pfam" id="PF04357"/>
    </source>
</evidence>
<name>A0ABT9KGY3_9PAST</name>
<evidence type="ECO:0000313" key="8">
    <source>
        <dbReference type="EMBL" id="MDP9500381.1"/>
    </source>
</evidence>
<keyword evidence="4 6" id="KW-0472">Membrane</keyword>
<dbReference type="InterPro" id="IPR007452">
    <property type="entry name" value="TamB_C"/>
</dbReference>
<evidence type="ECO:0000313" key="9">
    <source>
        <dbReference type="Proteomes" id="UP001224083"/>
    </source>
</evidence>
<feature type="transmembrane region" description="Helical" evidence="6">
    <location>
        <begin position="31"/>
        <end position="50"/>
    </location>
</feature>
<comment type="caution">
    <text evidence="8">The sequence shown here is derived from an EMBL/GenBank/DDBJ whole genome shotgun (WGS) entry which is preliminary data.</text>
</comment>
<evidence type="ECO:0000256" key="5">
    <source>
        <dbReference type="SAM" id="MobiDB-lite"/>
    </source>
</evidence>
<proteinExistence type="predicted"/>
<evidence type="ECO:0000256" key="4">
    <source>
        <dbReference type="ARBA" id="ARBA00023136"/>
    </source>
</evidence>
<dbReference type="Proteomes" id="UP001224083">
    <property type="component" value="Unassembled WGS sequence"/>
</dbReference>
<dbReference type="PANTHER" id="PTHR36985">
    <property type="entry name" value="TRANSLOCATION AND ASSEMBLY MODULE SUBUNIT TAMB"/>
    <property type="match status" value="1"/>
</dbReference>
<evidence type="ECO:0000256" key="6">
    <source>
        <dbReference type="SAM" id="Phobius"/>
    </source>
</evidence>
<feature type="region of interest" description="Disordered" evidence="5">
    <location>
        <begin position="1"/>
        <end position="23"/>
    </location>
</feature>
<gene>
    <name evidence="8" type="ORF">O7M46_05370</name>
</gene>
<feature type="domain" description="Translocation and assembly module TamB C-terminal" evidence="7">
    <location>
        <begin position="959"/>
        <end position="1301"/>
    </location>
</feature>
<dbReference type="EMBL" id="JAQAHH010000006">
    <property type="protein sequence ID" value="MDP9500381.1"/>
    <property type="molecule type" value="Genomic_DNA"/>
</dbReference>
<evidence type="ECO:0000256" key="2">
    <source>
        <dbReference type="ARBA" id="ARBA00022692"/>
    </source>
</evidence>
<sequence length="1301" mass="142770">MTEHITAQQASSEQPNPTPPTKRKKSFWRKLLCGLSAVIFLLILAFFVTLSTSTGQRWLIALVDKALPQLTIAQVNGGLQEGLVLNQVRFETEGVQTELAQVRLQLDLSCLWRLHICVKEIALHQPHIQVNSALLPPKAKEQPTRAPMQRIHLPVSVDVDNVVVDQLRLVIDDNAIDLAHFQTAASLNNESGLTIAPTTIQALLVNVVLQTPAETETQPQIEKAPIDWVQIEKQLSAPLLAKLENIVLPFDIHIQHIQGQDWQYQQVRDQHTQVIDIPMFQLQANATDTQIKLSQFQLESNLANLNASGQLQLDADYPVDVTLHADIHRLNQAESLVLPASQVEVTLSGNLKKQTALTLQTRGALHADLNSQFALSQEKTPFQLKLASQAFRYPFQPDQAALIHIPQLNLQMGGNLLDYQLQLNSEVEGATIPNTALQLDAKGELLSLDITQLHLDTLKGSADLQGKIGWQNGVQWYSNLQLDKLNLSDYLAGLPTILSGQLFSTGLINQQQWLFDIPHLNLEGTLSQRPLALKGSLSIGSETWLHQLLLKVPDLVLSYGENKIVATGFLGEKSNLKLDINAPDLRGLMPNLNANLQGYLQLNGQLVQPSIALDLVGHHIQLNDLNINQVSLKGDVDIANQTAGELVLQVNKFQSGEVKLDTLNLTLRGNEAQHSLTLMSQGTPVAPKLTLKGQFDRATQRWQGTLEQVSIASFMGHWHTDKNVVLAYDHPTTQTTISAHCWQNTDMELCFPQTLRVGKSGEVPFKMTKLDLALVNDLLEQDLLQGQLQSEGKVAWFSDKPLQLNIQVKGDNLSFTQKIDYRTFGLDIPKLTLNADLQNNHLVVNSNVLLQDQGNISANLEVKDLTQTRQLGGSLVIHKLNLDIFNQLLSTNEVITGDIVANLKFAGTLNAPNLNGQFKLSRLNAQIKSLPFDIEGGELVFNFAGNRSTLNGHIKTPDSRLNLNGEASWQNLDNWTSRLHAKADQFKVDIPAMAKLKISPNVEITASPKRLRLTGNIDIPWARIEIESLPESAVSVSADEVILDDQIAQKVSTKLPNKTKSGMEILSDLKINIGQDVYLNAYGLKTHLNGLLSVRQEKGNLGLFGQIHLSHGRYASFGQDLLIRKGMISFSGQPSQPMLNIEAIRNPESMDTSGVVAGIKVLGLAESPEIKVFSEPGMSQDQALSYVLTGRSLENSGEAGSGGSIGAALLGLGLAKSGKVVGGLGQAFGIQDLNLGTQGVGDSSKVVVSGNITPRLQVKYGVGLFDGLAEFTVRYRLIPKLYLQSISGVTQAVDLLYQFEF</sequence>
<accession>A0ABT9KGY3</accession>